<reference evidence="6 7" key="1">
    <citation type="submission" date="2023-05" db="EMBL/GenBank/DDBJ databases">
        <title>B98-5 Cell Line De Novo Hybrid Assembly: An Optical Mapping Approach.</title>
        <authorList>
            <person name="Kananen K."/>
            <person name="Auerbach J.A."/>
            <person name="Kautto E."/>
            <person name="Blachly J.S."/>
        </authorList>
    </citation>
    <scope>NUCLEOTIDE SEQUENCE [LARGE SCALE GENOMIC DNA]</scope>
    <source>
        <strain evidence="6">B95-8</strain>
        <tissue evidence="6">Cell line</tissue>
    </source>
</reference>
<name>A0ABQ9UTG2_SAGOE</name>
<dbReference type="InterPro" id="IPR001461">
    <property type="entry name" value="Aspartic_peptidase_A1"/>
</dbReference>
<evidence type="ECO:0000256" key="4">
    <source>
        <dbReference type="ARBA" id="ARBA00023145"/>
    </source>
</evidence>
<comment type="similarity">
    <text evidence="1">Belongs to the peptidase A1 family.</text>
</comment>
<comment type="caution">
    <text evidence="6">The sequence shown here is derived from an EMBL/GenBank/DDBJ whole genome shotgun (WGS) entry which is preliminary data.</text>
</comment>
<protein>
    <recommendedName>
        <fullName evidence="5">Peptidase A1 domain-containing protein</fullName>
    </recommendedName>
</protein>
<dbReference type="EMBL" id="JASSZA010000010">
    <property type="protein sequence ID" value="KAK2100379.1"/>
    <property type="molecule type" value="Genomic_DNA"/>
</dbReference>
<evidence type="ECO:0000256" key="2">
    <source>
        <dbReference type="ARBA" id="ARBA00022670"/>
    </source>
</evidence>
<sequence>MSDQMTTKKTANQLAYICIISIGTPPQEFKVILDTGSTDLWVPSVYCFSQACGEHSLPHLVSSQHLLFCPQQPDRCPPLVSAADHNVFNPLLSSMFRGSGRPISITYGTRQMSGFLGYDTVKVTWKPEAEAGLALV</sequence>
<evidence type="ECO:0000256" key="3">
    <source>
        <dbReference type="ARBA" id="ARBA00022750"/>
    </source>
</evidence>
<dbReference type="Proteomes" id="UP001266305">
    <property type="component" value="Unassembled WGS sequence"/>
</dbReference>
<dbReference type="SUPFAM" id="SSF50630">
    <property type="entry name" value="Acid proteases"/>
    <property type="match status" value="1"/>
</dbReference>
<dbReference type="InterPro" id="IPR021109">
    <property type="entry name" value="Peptidase_aspartic_dom_sf"/>
</dbReference>
<accession>A0ABQ9UTG2</accession>
<keyword evidence="3" id="KW-0064">Aspartyl protease</keyword>
<dbReference type="InterPro" id="IPR001969">
    <property type="entry name" value="Aspartic_peptidase_AS"/>
</dbReference>
<dbReference type="Pfam" id="PF00026">
    <property type="entry name" value="Asp"/>
    <property type="match status" value="1"/>
</dbReference>
<dbReference type="PROSITE" id="PS00141">
    <property type="entry name" value="ASP_PROTEASE"/>
    <property type="match status" value="1"/>
</dbReference>
<keyword evidence="4" id="KW-0865">Zymogen</keyword>
<feature type="domain" description="Peptidase A1" evidence="5">
    <location>
        <begin position="16"/>
        <end position="136"/>
    </location>
</feature>
<gene>
    <name evidence="6" type="ORF">P7K49_021727</name>
</gene>
<dbReference type="InterPro" id="IPR033121">
    <property type="entry name" value="PEPTIDASE_A1"/>
</dbReference>
<keyword evidence="2" id="KW-0645">Protease</keyword>
<evidence type="ECO:0000259" key="5">
    <source>
        <dbReference type="PROSITE" id="PS51767"/>
    </source>
</evidence>
<dbReference type="Gene3D" id="2.40.70.10">
    <property type="entry name" value="Acid Proteases"/>
    <property type="match status" value="1"/>
</dbReference>
<evidence type="ECO:0000313" key="6">
    <source>
        <dbReference type="EMBL" id="KAK2100379.1"/>
    </source>
</evidence>
<dbReference type="PANTHER" id="PTHR47966:SF49">
    <property type="entry name" value="PEPSIN A-5"/>
    <property type="match status" value="1"/>
</dbReference>
<proteinExistence type="inferred from homology"/>
<evidence type="ECO:0000256" key="1">
    <source>
        <dbReference type="ARBA" id="ARBA00007447"/>
    </source>
</evidence>
<keyword evidence="3" id="KW-0378">Hydrolase</keyword>
<keyword evidence="7" id="KW-1185">Reference proteome</keyword>
<dbReference type="PROSITE" id="PS51767">
    <property type="entry name" value="PEPTIDASE_A1"/>
    <property type="match status" value="1"/>
</dbReference>
<evidence type="ECO:0000313" key="7">
    <source>
        <dbReference type="Proteomes" id="UP001266305"/>
    </source>
</evidence>
<organism evidence="6 7">
    <name type="scientific">Saguinus oedipus</name>
    <name type="common">Cotton-top tamarin</name>
    <name type="synonym">Oedipomidas oedipus</name>
    <dbReference type="NCBI Taxonomy" id="9490"/>
    <lineage>
        <taxon>Eukaryota</taxon>
        <taxon>Metazoa</taxon>
        <taxon>Chordata</taxon>
        <taxon>Craniata</taxon>
        <taxon>Vertebrata</taxon>
        <taxon>Euteleostomi</taxon>
        <taxon>Mammalia</taxon>
        <taxon>Eutheria</taxon>
        <taxon>Euarchontoglires</taxon>
        <taxon>Primates</taxon>
        <taxon>Haplorrhini</taxon>
        <taxon>Platyrrhini</taxon>
        <taxon>Cebidae</taxon>
        <taxon>Callitrichinae</taxon>
        <taxon>Saguinus</taxon>
    </lineage>
</organism>
<dbReference type="PANTHER" id="PTHR47966">
    <property type="entry name" value="BETA-SITE APP-CLEAVING ENZYME, ISOFORM A-RELATED"/>
    <property type="match status" value="1"/>
</dbReference>